<protein>
    <recommendedName>
        <fullName evidence="2 9">DNA repair and recombination protein RadB</fullName>
    </recommendedName>
</protein>
<dbReference type="GO" id="GO:0140664">
    <property type="term" value="F:ATP-dependent DNA damage sensor activity"/>
    <property type="evidence" value="ECO:0007669"/>
    <property type="project" value="InterPro"/>
</dbReference>
<keyword evidence="6 9" id="KW-0238">DNA-binding</keyword>
<dbReference type="GO" id="GO:0006310">
    <property type="term" value="P:DNA recombination"/>
    <property type="evidence" value="ECO:0007669"/>
    <property type="project" value="UniProtKB-UniRule"/>
</dbReference>
<evidence type="ECO:0000256" key="4">
    <source>
        <dbReference type="ARBA" id="ARBA00022763"/>
    </source>
</evidence>
<dbReference type="InterPro" id="IPR013632">
    <property type="entry name" value="Rad51_C"/>
</dbReference>
<dbReference type="NCBIfam" id="TIGR02237">
    <property type="entry name" value="recomb_radB"/>
    <property type="match status" value="1"/>
</dbReference>
<dbReference type="SUPFAM" id="SSF52540">
    <property type="entry name" value="P-loop containing nucleoside triphosphate hydrolases"/>
    <property type="match status" value="1"/>
</dbReference>
<dbReference type="PROSITE" id="PS50162">
    <property type="entry name" value="RECA_2"/>
    <property type="match status" value="1"/>
</dbReference>
<feature type="domain" description="RecA family profile 1" evidence="11">
    <location>
        <begin position="16"/>
        <end position="192"/>
    </location>
</feature>
<dbReference type="GO" id="GO:0005524">
    <property type="term" value="F:ATP binding"/>
    <property type="evidence" value="ECO:0007669"/>
    <property type="project" value="UniProtKB-UniRule"/>
</dbReference>
<reference evidence="12 13" key="1">
    <citation type="submission" date="2018-11" db="EMBL/GenBank/DDBJ databases">
        <title>Taxonoimc description of Halomarina strain SPP-AMP-1.</title>
        <authorList>
            <person name="Pal Y."/>
            <person name="Srinivasana K."/>
            <person name="Verma A."/>
            <person name="Kumar P."/>
        </authorList>
    </citation>
    <scope>NUCLEOTIDE SEQUENCE [LARGE SCALE GENOMIC DNA]</scope>
    <source>
        <strain evidence="12 13">SPP-AMP-1</strain>
    </source>
</reference>
<dbReference type="GO" id="GO:0003684">
    <property type="term" value="F:damaged DNA binding"/>
    <property type="evidence" value="ECO:0007669"/>
    <property type="project" value="UniProtKB-UniRule"/>
</dbReference>
<keyword evidence="5 9" id="KW-0067">ATP-binding</keyword>
<dbReference type="InterPro" id="IPR003593">
    <property type="entry name" value="AAA+_ATPase"/>
</dbReference>
<dbReference type="NCBIfam" id="NF006861">
    <property type="entry name" value="PRK09361.1-1"/>
    <property type="match status" value="1"/>
</dbReference>
<keyword evidence="13" id="KW-1185">Reference proteome</keyword>
<dbReference type="PANTHER" id="PTHR22942">
    <property type="entry name" value="RECA/RAD51/RADA DNA STRAND-PAIRING FAMILY MEMBER"/>
    <property type="match status" value="1"/>
</dbReference>
<dbReference type="AlphaFoldDB" id="A0A3P3RCR5"/>
<dbReference type="GO" id="GO:0006281">
    <property type="term" value="P:DNA repair"/>
    <property type="evidence" value="ECO:0007669"/>
    <property type="project" value="UniProtKB-UniRule"/>
</dbReference>
<evidence type="ECO:0000256" key="8">
    <source>
        <dbReference type="ARBA" id="ARBA00024641"/>
    </source>
</evidence>
<feature type="compositionally biased region" description="Basic and acidic residues" evidence="10">
    <location>
        <begin position="235"/>
        <end position="244"/>
    </location>
</feature>
<dbReference type="EMBL" id="RRCH01000022">
    <property type="protein sequence ID" value="RRJ30253.1"/>
    <property type="molecule type" value="Genomic_DNA"/>
</dbReference>
<evidence type="ECO:0000313" key="13">
    <source>
        <dbReference type="Proteomes" id="UP000282322"/>
    </source>
</evidence>
<gene>
    <name evidence="9 12" type="primary">radB</name>
    <name evidence="12" type="ORF">EIK79_10030</name>
</gene>
<evidence type="ECO:0000313" key="12">
    <source>
        <dbReference type="EMBL" id="RRJ30253.1"/>
    </source>
</evidence>
<evidence type="ECO:0000256" key="2">
    <source>
        <dbReference type="ARBA" id="ARBA00018143"/>
    </source>
</evidence>
<dbReference type="InterPro" id="IPR027417">
    <property type="entry name" value="P-loop_NTPase"/>
</dbReference>
<feature type="compositionally biased region" description="Polar residues" evidence="10">
    <location>
        <begin position="247"/>
        <end position="258"/>
    </location>
</feature>
<dbReference type="InterPro" id="IPR020588">
    <property type="entry name" value="RecA_ATP-bd"/>
</dbReference>
<proteinExistence type="inferred from homology"/>
<dbReference type="OrthoDB" id="17644at2157"/>
<dbReference type="Proteomes" id="UP000282322">
    <property type="component" value="Unassembled WGS sequence"/>
</dbReference>
<organism evidence="12 13">
    <name type="scientific">Halocatena pleomorpha</name>
    <dbReference type="NCBI Taxonomy" id="1785090"/>
    <lineage>
        <taxon>Archaea</taxon>
        <taxon>Methanobacteriati</taxon>
        <taxon>Methanobacteriota</taxon>
        <taxon>Stenosarchaea group</taxon>
        <taxon>Halobacteria</taxon>
        <taxon>Halobacteriales</taxon>
        <taxon>Natronomonadaceae</taxon>
        <taxon>Halocatena</taxon>
    </lineage>
</organism>
<evidence type="ECO:0000256" key="7">
    <source>
        <dbReference type="ARBA" id="ARBA00023172"/>
    </source>
</evidence>
<sequence>MDRGRFYPSSRTRRVSSTPITTGCSAIDDLLGGGFDRGAITQLYGPPASGKTNLALSAAIETAAAGERVLYIDTEDLSIDRFEQLAYAQLDRSPIKTDAETEADRTDINDLTSRVIISEALDFQEQEEAVKDAAEIAQTVDLIVLDSATGYYRLERTERDDGDALRAVARQVTHLLSLARRYDLAVLITNQVFTDPDTERAQPLGGHTLMHWSGTVLRLERFRGGNRRAQLEKHRSKPTGERARFQITDTGISTTDTP</sequence>
<evidence type="ECO:0000259" key="11">
    <source>
        <dbReference type="PROSITE" id="PS50162"/>
    </source>
</evidence>
<dbReference type="PANTHER" id="PTHR22942:SF47">
    <property type="entry name" value="DNA REPAIR AND RECOMBINATION PROTEIN RADB"/>
    <property type="match status" value="1"/>
</dbReference>
<dbReference type="Pfam" id="PF08423">
    <property type="entry name" value="Rad51"/>
    <property type="match status" value="1"/>
</dbReference>
<feature type="region of interest" description="Disordered" evidence="10">
    <location>
        <begin position="235"/>
        <end position="258"/>
    </location>
</feature>
<name>A0A3P3RCR5_9EURY</name>
<comment type="similarity">
    <text evidence="1 9">Belongs to the eukaryotic RecA-like protein family. RadB subfamily.</text>
</comment>
<dbReference type="InterPro" id="IPR011939">
    <property type="entry name" value="DNA_repair_and_recomb_RadB"/>
</dbReference>
<keyword evidence="3 9" id="KW-0547">Nucleotide-binding</keyword>
<evidence type="ECO:0000256" key="3">
    <source>
        <dbReference type="ARBA" id="ARBA00022741"/>
    </source>
</evidence>
<accession>A0A3P3RCR5</accession>
<dbReference type="PIRSF" id="PIRSF003336">
    <property type="entry name" value="RadB"/>
    <property type="match status" value="1"/>
</dbReference>
<evidence type="ECO:0000256" key="6">
    <source>
        <dbReference type="ARBA" id="ARBA00023125"/>
    </source>
</evidence>
<comment type="function">
    <text evidence="8 9">Involved in DNA repair and in homologous recombination. May regulate the cleavage reactions of the branch-structured DNA. Has a very weak ATPase activity that is not stimulated by DNA. Binds DNA but does not promote DNA strands exchange.</text>
</comment>
<keyword evidence="4 9" id="KW-0227">DNA damage</keyword>
<evidence type="ECO:0000256" key="5">
    <source>
        <dbReference type="ARBA" id="ARBA00022840"/>
    </source>
</evidence>
<dbReference type="Gene3D" id="3.40.50.300">
    <property type="entry name" value="P-loop containing nucleotide triphosphate hydrolases"/>
    <property type="match status" value="1"/>
</dbReference>
<evidence type="ECO:0000256" key="10">
    <source>
        <dbReference type="SAM" id="MobiDB-lite"/>
    </source>
</evidence>
<evidence type="ECO:0000256" key="9">
    <source>
        <dbReference type="HAMAP-Rule" id="MF_00350"/>
    </source>
</evidence>
<dbReference type="SMART" id="SM00382">
    <property type="entry name" value="AAA"/>
    <property type="match status" value="1"/>
</dbReference>
<evidence type="ECO:0000256" key="1">
    <source>
        <dbReference type="ARBA" id="ARBA00006876"/>
    </source>
</evidence>
<comment type="caution">
    <text evidence="12">The sequence shown here is derived from an EMBL/GenBank/DDBJ whole genome shotgun (WGS) entry which is preliminary data.</text>
</comment>
<dbReference type="HAMAP" id="MF_00350">
    <property type="entry name" value="RadB"/>
    <property type="match status" value="1"/>
</dbReference>
<keyword evidence="7 9" id="KW-0233">DNA recombination</keyword>
<dbReference type="PRINTS" id="PR01874">
    <property type="entry name" value="DNAREPAIRADA"/>
</dbReference>
<dbReference type="RefSeq" id="WP_124954988.1">
    <property type="nucleotide sequence ID" value="NZ_RRCH01000022.1"/>
</dbReference>